<keyword evidence="2" id="KW-1185">Reference proteome</keyword>
<dbReference type="KEGG" id="hru:Halru_1277"/>
<name>L0ICF1_HALRX</name>
<evidence type="ECO:0000313" key="2">
    <source>
        <dbReference type="Proteomes" id="UP000010846"/>
    </source>
</evidence>
<evidence type="ECO:0008006" key="3">
    <source>
        <dbReference type="Google" id="ProtNLM"/>
    </source>
</evidence>
<sequence length="80" mass="8470">MDGRSPAGDRGVDDVDGVAVGSSAAEAECVRSDGEAVECTLSLPDDLAGDLDDFCREQYLHREAAVRSLLAEWLDGRSAE</sequence>
<dbReference type="EMBL" id="CP003050">
    <property type="protein sequence ID" value="AGB15891.1"/>
    <property type="molecule type" value="Genomic_DNA"/>
</dbReference>
<gene>
    <name evidence="1" type="ordered locus">Halru_1277</name>
</gene>
<dbReference type="STRING" id="797302.Halru_1277"/>
<dbReference type="GeneID" id="14375531"/>
<proteinExistence type="predicted"/>
<organism evidence="1 2">
    <name type="scientific">Halovivax ruber (strain DSM 18193 / JCM 13892 / XH-70)</name>
    <dbReference type="NCBI Taxonomy" id="797302"/>
    <lineage>
        <taxon>Archaea</taxon>
        <taxon>Methanobacteriati</taxon>
        <taxon>Methanobacteriota</taxon>
        <taxon>Stenosarchaea group</taxon>
        <taxon>Halobacteria</taxon>
        <taxon>Halobacteriales</taxon>
        <taxon>Natrialbaceae</taxon>
        <taxon>Halovivax</taxon>
    </lineage>
</organism>
<dbReference type="Proteomes" id="UP000010846">
    <property type="component" value="Chromosome"/>
</dbReference>
<dbReference type="RefSeq" id="WP_015300545.1">
    <property type="nucleotide sequence ID" value="NC_019964.1"/>
</dbReference>
<dbReference type="AlphaFoldDB" id="L0ICF1"/>
<evidence type="ECO:0000313" key="1">
    <source>
        <dbReference type="EMBL" id="AGB15891.1"/>
    </source>
</evidence>
<protein>
    <recommendedName>
        <fullName evidence="3">Ribbon-helix-helix protein CopG domain-containing protein</fullName>
    </recommendedName>
</protein>
<dbReference type="HOGENOM" id="CLU_2581313_0_0_2"/>
<accession>L0ICF1</accession>
<dbReference type="OrthoDB" id="376487at2157"/>
<reference evidence="1" key="1">
    <citation type="submission" date="2011-09" db="EMBL/GenBank/DDBJ databases">
        <title>Complete sequence of Halovivax ruber XH-70.</title>
        <authorList>
            <consortium name="US DOE Joint Genome Institute"/>
            <person name="Lucas S."/>
            <person name="Han J."/>
            <person name="Lapidus A."/>
            <person name="Cheng J.-F."/>
            <person name="Goodwin L."/>
            <person name="Pitluck S."/>
            <person name="Peters L."/>
            <person name="Mikhailova N."/>
            <person name="Davenport K."/>
            <person name="Detter J.C."/>
            <person name="Han C."/>
            <person name="Tapia R."/>
            <person name="Land M."/>
            <person name="Hauser L."/>
            <person name="Kyrpides N."/>
            <person name="Ivanova N."/>
            <person name="Pagani I."/>
            <person name="Sproer C."/>
            <person name="Anderson I."/>
            <person name="Woyke T."/>
        </authorList>
    </citation>
    <scope>NUCLEOTIDE SEQUENCE</scope>
    <source>
        <strain evidence="1">XH-70</strain>
    </source>
</reference>